<proteinExistence type="predicted"/>
<protein>
    <submittedName>
        <fullName evidence="1">Uncharacterized protein</fullName>
    </submittedName>
</protein>
<comment type="caution">
    <text evidence="1">The sequence shown here is derived from an EMBL/GenBank/DDBJ whole genome shotgun (WGS) entry which is preliminary data.</text>
</comment>
<organism evidence="1 2">
    <name type="scientific">Paraliobacillus quinghaiensis</name>
    <dbReference type="NCBI Taxonomy" id="470815"/>
    <lineage>
        <taxon>Bacteria</taxon>
        <taxon>Bacillati</taxon>
        <taxon>Bacillota</taxon>
        <taxon>Bacilli</taxon>
        <taxon>Bacillales</taxon>
        <taxon>Bacillaceae</taxon>
        <taxon>Paraliobacillus</taxon>
    </lineage>
</organism>
<dbReference type="OrthoDB" id="2973075at2"/>
<evidence type="ECO:0000313" key="2">
    <source>
        <dbReference type="Proteomes" id="UP000618460"/>
    </source>
</evidence>
<gene>
    <name evidence="1" type="ORF">GCM10011351_11650</name>
</gene>
<dbReference type="RefSeq" id="WP_117156846.1">
    <property type="nucleotide sequence ID" value="NZ_BMLG01000003.1"/>
</dbReference>
<accession>A0A917WSD7</accession>
<evidence type="ECO:0000313" key="1">
    <source>
        <dbReference type="EMBL" id="GGM27448.1"/>
    </source>
</evidence>
<keyword evidence="2" id="KW-1185">Reference proteome</keyword>
<dbReference type="AlphaFoldDB" id="A0A917WSD7"/>
<sequence>MAEANDNEAFHGQSAEEREKALELLSHFVNDEKDYYVIYKKTNQRVKRELKFNQVKELKNNKFAIAMHHEDVHDSVCYYSGEEVILDHNEIYDVHVIDPEEYDFVVYTD</sequence>
<name>A0A917WSD7_9BACI</name>
<reference evidence="1" key="2">
    <citation type="submission" date="2020-09" db="EMBL/GenBank/DDBJ databases">
        <authorList>
            <person name="Sun Q."/>
            <person name="Zhou Y."/>
        </authorList>
    </citation>
    <scope>NUCLEOTIDE SEQUENCE</scope>
    <source>
        <strain evidence="1">CGMCC 1.6333</strain>
    </source>
</reference>
<reference evidence="1" key="1">
    <citation type="journal article" date="2014" name="Int. J. Syst. Evol. Microbiol.">
        <title>Complete genome sequence of Corynebacterium casei LMG S-19264T (=DSM 44701T), isolated from a smear-ripened cheese.</title>
        <authorList>
            <consortium name="US DOE Joint Genome Institute (JGI-PGF)"/>
            <person name="Walter F."/>
            <person name="Albersmeier A."/>
            <person name="Kalinowski J."/>
            <person name="Ruckert C."/>
        </authorList>
    </citation>
    <scope>NUCLEOTIDE SEQUENCE</scope>
    <source>
        <strain evidence="1">CGMCC 1.6333</strain>
    </source>
</reference>
<dbReference type="EMBL" id="BMLG01000003">
    <property type="protein sequence ID" value="GGM27448.1"/>
    <property type="molecule type" value="Genomic_DNA"/>
</dbReference>
<dbReference type="Proteomes" id="UP000618460">
    <property type="component" value="Unassembled WGS sequence"/>
</dbReference>